<feature type="chain" id="PRO_5032597533" evidence="1">
    <location>
        <begin position="31"/>
        <end position="296"/>
    </location>
</feature>
<gene>
    <name evidence="4" type="ORF">ENR47_11895</name>
</gene>
<dbReference type="AlphaFoldDB" id="A0A832H682"/>
<evidence type="ECO:0000259" key="3">
    <source>
        <dbReference type="Pfam" id="PF14339"/>
    </source>
</evidence>
<proteinExistence type="predicted"/>
<dbReference type="SUPFAM" id="SSF82171">
    <property type="entry name" value="DPP6 N-terminal domain-like"/>
    <property type="match status" value="1"/>
</dbReference>
<evidence type="ECO:0000313" key="4">
    <source>
        <dbReference type="EMBL" id="HGW94966.1"/>
    </source>
</evidence>
<reference evidence="4" key="1">
    <citation type="journal article" date="2020" name="mSystems">
        <title>Genome- and Community-Level Interaction Insights into Carbon Utilization and Element Cycling Functions of Hydrothermarchaeota in Hydrothermal Sediment.</title>
        <authorList>
            <person name="Zhou Z."/>
            <person name="Liu Y."/>
            <person name="Xu W."/>
            <person name="Pan J."/>
            <person name="Luo Z.H."/>
            <person name="Li M."/>
        </authorList>
    </citation>
    <scope>NUCLEOTIDE SEQUENCE [LARGE SCALE GENOMIC DNA]</scope>
    <source>
        <strain evidence="4">SpSt-402</strain>
    </source>
</reference>
<evidence type="ECO:0000256" key="1">
    <source>
        <dbReference type="SAM" id="SignalP"/>
    </source>
</evidence>
<organism evidence="4">
    <name type="scientific">Oscillatoriales cyanobacterium SpSt-402</name>
    <dbReference type="NCBI Taxonomy" id="2282168"/>
    <lineage>
        <taxon>Bacteria</taxon>
        <taxon>Bacillati</taxon>
        <taxon>Cyanobacteriota</taxon>
        <taxon>Cyanophyceae</taxon>
        <taxon>Oscillatoriophycideae</taxon>
        <taxon>Oscillatoriales</taxon>
    </lineage>
</organism>
<dbReference type="Pfam" id="PF07589">
    <property type="entry name" value="PEP-CTERM"/>
    <property type="match status" value="1"/>
</dbReference>
<dbReference type="EMBL" id="DSRD01000741">
    <property type="protein sequence ID" value="HGW94966.1"/>
    <property type="molecule type" value="Genomic_DNA"/>
</dbReference>
<accession>A0A832H682</accession>
<dbReference type="Pfam" id="PF14339">
    <property type="entry name" value="DUF4394"/>
    <property type="match status" value="1"/>
</dbReference>
<feature type="domain" description="DUF4394" evidence="3">
    <location>
        <begin position="41"/>
        <end position="260"/>
    </location>
</feature>
<feature type="signal peptide" evidence="1">
    <location>
        <begin position="1"/>
        <end position="30"/>
    </location>
</feature>
<keyword evidence="1" id="KW-0732">Signal</keyword>
<feature type="domain" description="Ice-binding protein C-terminal" evidence="2">
    <location>
        <begin position="267"/>
        <end position="290"/>
    </location>
</feature>
<dbReference type="InterPro" id="IPR013424">
    <property type="entry name" value="Ice-binding_C"/>
</dbReference>
<dbReference type="InterPro" id="IPR025507">
    <property type="entry name" value="DUF4394"/>
</dbReference>
<evidence type="ECO:0000259" key="2">
    <source>
        <dbReference type="Pfam" id="PF07589"/>
    </source>
</evidence>
<protein>
    <submittedName>
        <fullName evidence="4">DUF4394 domain-containing protein</fullName>
    </submittedName>
</protein>
<name>A0A832H682_9CYAN</name>
<comment type="caution">
    <text evidence="4">The sequence shown here is derived from an EMBL/GenBank/DDBJ whole genome shotgun (WGS) entry which is preliminary data.</text>
</comment>
<dbReference type="NCBIfam" id="TIGR02595">
    <property type="entry name" value="PEP_CTERM"/>
    <property type="match status" value="1"/>
</dbReference>
<sequence>MKFQTLCSVVTAVASVALFNLCDVTKPAIAATLAGLTDDNTLLVFDSANPGATNSVKVTGIDGYLLGIDFRPANGLIYGLSNTNNLYTIDPLSGAATFISTLSVAFNGGVNSGVDFNPAADRLRVVGTNGQNFRINVDTGVVAEDLPLNPGTPAITAAAYTNADNDPTTGTTLYNIDPTLGQLFIQNPPNNGTQVLVGSLNIPNLETASGFDIVTTNGVNTAFAALTVRNITSLFSIDLGTGSATKLGTIGNGKTELIGLTAAPAAAVPEPTTMAGLALAGAGLTAARRKRKNPAA</sequence>